<sequence>MIGQDVETTKLKENLNFVRSTKILFNFSIHTTMRRMTNIFGQQLSHIKLL</sequence>
<protein>
    <submittedName>
        <fullName evidence="1">Uncharacterized protein</fullName>
    </submittedName>
</protein>
<accession>A0A368PTH8</accession>
<dbReference type="AlphaFoldDB" id="A0A368PTH8"/>
<reference evidence="1" key="1">
    <citation type="journal article" date="2012" name="Nat. Biotechnol.">
        <title>Reference genome sequence of the model plant Setaria.</title>
        <authorList>
            <person name="Bennetzen J.L."/>
            <person name="Schmutz J."/>
            <person name="Wang H."/>
            <person name="Percifield R."/>
            <person name="Hawkins J."/>
            <person name="Pontaroli A.C."/>
            <person name="Estep M."/>
            <person name="Feng L."/>
            <person name="Vaughn J.N."/>
            <person name="Grimwood J."/>
            <person name="Jenkins J."/>
            <person name="Barry K."/>
            <person name="Lindquist E."/>
            <person name="Hellsten U."/>
            <person name="Deshpande S."/>
            <person name="Wang X."/>
            <person name="Wu X."/>
            <person name="Mitros T."/>
            <person name="Triplett J."/>
            <person name="Yang X."/>
            <person name="Ye C.Y."/>
            <person name="Mauro-Herrera M."/>
            <person name="Wang L."/>
            <person name="Li P."/>
            <person name="Sharma M."/>
            <person name="Sharma R."/>
            <person name="Ronald P.C."/>
            <person name="Panaud O."/>
            <person name="Kellogg E.A."/>
            <person name="Brutnell T.P."/>
            <person name="Doust A.N."/>
            <person name="Tuskan G.A."/>
            <person name="Rokhsar D."/>
            <person name="Devos K.M."/>
        </authorList>
    </citation>
    <scope>NUCLEOTIDE SEQUENCE [LARGE SCALE GENOMIC DNA]</scope>
    <source>
        <strain evidence="1">Yugu1</strain>
    </source>
</reference>
<name>A0A368PTH8_SETIT</name>
<evidence type="ECO:0000313" key="1">
    <source>
        <dbReference type="EMBL" id="RCV08280.1"/>
    </source>
</evidence>
<proteinExistence type="predicted"/>
<dbReference type="EMBL" id="CM003528">
    <property type="protein sequence ID" value="RCV08280.1"/>
    <property type="molecule type" value="Genomic_DNA"/>
</dbReference>
<gene>
    <name evidence="1" type="ORF">SETIT_1G313300v2</name>
</gene>
<organism evidence="1">
    <name type="scientific">Setaria italica</name>
    <name type="common">Foxtail millet</name>
    <name type="synonym">Panicum italicum</name>
    <dbReference type="NCBI Taxonomy" id="4555"/>
    <lineage>
        <taxon>Eukaryota</taxon>
        <taxon>Viridiplantae</taxon>
        <taxon>Streptophyta</taxon>
        <taxon>Embryophyta</taxon>
        <taxon>Tracheophyta</taxon>
        <taxon>Spermatophyta</taxon>
        <taxon>Magnoliopsida</taxon>
        <taxon>Liliopsida</taxon>
        <taxon>Poales</taxon>
        <taxon>Poaceae</taxon>
        <taxon>PACMAD clade</taxon>
        <taxon>Panicoideae</taxon>
        <taxon>Panicodae</taxon>
        <taxon>Paniceae</taxon>
        <taxon>Cenchrinae</taxon>
        <taxon>Setaria</taxon>
    </lineage>
</organism>
<reference evidence="1" key="2">
    <citation type="submission" date="2015-07" db="EMBL/GenBank/DDBJ databases">
        <authorList>
            <person name="Noorani M."/>
        </authorList>
    </citation>
    <scope>NUCLEOTIDE SEQUENCE</scope>
    <source>
        <strain evidence="1">Yugu1</strain>
    </source>
</reference>